<dbReference type="InterPro" id="IPR003761">
    <property type="entry name" value="Exonuc_VII_S"/>
</dbReference>
<dbReference type="EC" id="3.1.11.6" evidence="6"/>
<dbReference type="PANTHER" id="PTHR34137">
    <property type="entry name" value="EXODEOXYRIBONUCLEASE 7 SMALL SUBUNIT"/>
    <property type="match status" value="1"/>
</dbReference>
<sequence>MPRTPEPSSAAPDSPPPAVNPPDAHADVAALTYEQARDELVAVVARLEAGGESLEESLTLWERGEALAARCQQWLDGARDRLAAVRTEHPTGAAAGATPTGPTEEDDR</sequence>
<evidence type="ECO:0000256" key="2">
    <source>
        <dbReference type="ARBA" id="ARBA00022490"/>
    </source>
</evidence>
<keyword evidence="9" id="KW-1185">Reference proteome</keyword>
<evidence type="ECO:0000256" key="7">
    <source>
        <dbReference type="SAM" id="MobiDB-lite"/>
    </source>
</evidence>
<feature type="compositionally biased region" description="Low complexity" evidence="7">
    <location>
        <begin position="90"/>
        <end position="102"/>
    </location>
</feature>
<dbReference type="SUPFAM" id="SSF116842">
    <property type="entry name" value="XseB-like"/>
    <property type="match status" value="1"/>
</dbReference>
<evidence type="ECO:0000256" key="4">
    <source>
        <dbReference type="ARBA" id="ARBA00022801"/>
    </source>
</evidence>
<comment type="subunit">
    <text evidence="6">Heterooligomer composed of large and small subunits.</text>
</comment>
<name>A0A402DQG4_9CELL</name>
<feature type="region of interest" description="Disordered" evidence="7">
    <location>
        <begin position="85"/>
        <end position="108"/>
    </location>
</feature>
<dbReference type="GO" id="GO:0006308">
    <property type="term" value="P:DNA catabolic process"/>
    <property type="evidence" value="ECO:0007669"/>
    <property type="project" value="UniProtKB-UniRule"/>
</dbReference>
<dbReference type="EMBL" id="BIMR01000091">
    <property type="protein sequence ID" value="GCE76355.1"/>
    <property type="molecule type" value="Genomic_DNA"/>
</dbReference>
<dbReference type="GO" id="GO:0008855">
    <property type="term" value="F:exodeoxyribonuclease VII activity"/>
    <property type="evidence" value="ECO:0007669"/>
    <property type="project" value="UniProtKB-UniRule"/>
</dbReference>
<comment type="catalytic activity">
    <reaction evidence="6">
        <text>Exonucleolytic cleavage in either 5'- to 3'- or 3'- to 5'-direction to yield nucleoside 5'-phosphates.</text>
        <dbReference type="EC" id="3.1.11.6"/>
    </reaction>
</comment>
<keyword evidence="2 6" id="KW-0963">Cytoplasm</keyword>
<evidence type="ECO:0000256" key="1">
    <source>
        <dbReference type="ARBA" id="ARBA00009998"/>
    </source>
</evidence>
<dbReference type="NCBIfam" id="TIGR01280">
    <property type="entry name" value="xseB"/>
    <property type="match status" value="1"/>
</dbReference>
<gene>
    <name evidence="6" type="primary">xseB</name>
    <name evidence="8" type="ORF">CBZ_14110</name>
</gene>
<dbReference type="Gene3D" id="1.10.287.1040">
    <property type="entry name" value="Exonuclease VII, small subunit"/>
    <property type="match status" value="1"/>
</dbReference>
<feature type="region of interest" description="Disordered" evidence="7">
    <location>
        <begin position="1"/>
        <end position="24"/>
    </location>
</feature>
<dbReference type="InterPro" id="IPR037004">
    <property type="entry name" value="Exonuc_VII_ssu_sf"/>
</dbReference>
<dbReference type="Pfam" id="PF02609">
    <property type="entry name" value="Exonuc_VII_S"/>
    <property type="match status" value="1"/>
</dbReference>
<organism evidence="8 9">
    <name type="scientific">Cellulomonas biazotea</name>
    <dbReference type="NCBI Taxonomy" id="1709"/>
    <lineage>
        <taxon>Bacteria</taxon>
        <taxon>Bacillati</taxon>
        <taxon>Actinomycetota</taxon>
        <taxon>Actinomycetes</taxon>
        <taxon>Micrococcales</taxon>
        <taxon>Cellulomonadaceae</taxon>
        <taxon>Cellulomonas</taxon>
    </lineage>
</organism>
<evidence type="ECO:0000256" key="3">
    <source>
        <dbReference type="ARBA" id="ARBA00022722"/>
    </source>
</evidence>
<comment type="function">
    <text evidence="6">Bidirectionally degrades single-stranded DNA into large acid-insoluble oligonucleotides, which are then degraded further into small acid-soluble oligonucleotides.</text>
</comment>
<evidence type="ECO:0000256" key="5">
    <source>
        <dbReference type="ARBA" id="ARBA00022839"/>
    </source>
</evidence>
<dbReference type="AlphaFoldDB" id="A0A402DQG4"/>
<accession>A0A402DQG4</accession>
<dbReference type="PANTHER" id="PTHR34137:SF1">
    <property type="entry name" value="EXODEOXYRIBONUCLEASE 7 SMALL SUBUNIT"/>
    <property type="match status" value="1"/>
</dbReference>
<reference evidence="8 9" key="1">
    <citation type="submission" date="2019-01" db="EMBL/GenBank/DDBJ databases">
        <title>Draft genome sequence of Cellulomonas takizawaensis strain TKZ-21.</title>
        <authorList>
            <person name="Yamamura H."/>
            <person name="Hayashi T."/>
            <person name="Hamada M."/>
            <person name="Serisawa Y."/>
            <person name="Matsuyama K."/>
            <person name="Nakagawa Y."/>
            <person name="Otoguro M."/>
            <person name="Yanagida F."/>
            <person name="Hayakawa M."/>
        </authorList>
    </citation>
    <scope>NUCLEOTIDE SEQUENCE [LARGE SCALE GENOMIC DNA]</scope>
    <source>
        <strain evidence="8 9">NBRC12680</strain>
    </source>
</reference>
<protein>
    <recommendedName>
        <fullName evidence="6">Exodeoxyribonuclease 7 small subunit</fullName>
        <ecNumber evidence="6">3.1.11.6</ecNumber>
    </recommendedName>
    <alternativeName>
        <fullName evidence="6">Exodeoxyribonuclease VII small subunit</fullName>
        <shortName evidence="6">Exonuclease VII small subunit</shortName>
    </alternativeName>
</protein>
<keyword evidence="4 6" id="KW-0378">Hydrolase</keyword>
<comment type="caution">
    <text evidence="8">The sequence shown here is derived from an EMBL/GenBank/DDBJ whole genome shotgun (WGS) entry which is preliminary data.</text>
</comment>
<comment type="similarity">
    <text evidence="1 6">Belongs to the XseB family.</text>
</comment>
<dbReference type="NCBIfam" id="NF002139">
    <property type="entry name" value="PRK00977.1-3"/>
    <property type="match status" value="1"/>
</dbReference>
<keyword evidence="3 6" id="KW-0540">Nuclease</keyword>
<evidence type="ECO:0000313" key="8">
    <source>
        <dbReference type="EMBL" id="GCE76355.1"/>
    </source>
</evidence>
<dbReference type="GO" id="GO:0009318">
    <property type="term" value="C:exodeoxyribonuclease VII complex"/>
    <property type="evidence" value="ECO:0007669"/>
    <property type="project" value="UniProtKB-UniRule"/>
</dbReference>
<evidence type="ECO:0000256" key="6">
    <source>
        <dbReference type="HAMAP-Rule" id="MF_00337"/>
    </source>
</evidence>
<dbReference type="HAMAP" id="MF_00337">
    <property type="entry name" value="Exonuc_7_S"/>
    <property type="match status" value="1"/>
</dbReference>
<dbReference type="GO" id="GO:0005829">
    <property type="term" value="C:cytosol"/>
    <property type="evidence" value="ECO:0007669"/>
    <property type="project" value="TreeGrafter"/>
</dbReference>
<keyword evidence="5 6" id="KW-0269">Exonuclease</keyword>
<dbReference type="Proteomes" id="UP000289954">
    <property type="component" value="Unassembled WGS sequence"/>
</dbReference>
<proteinExistence type="inferred from homology"/>
<comment type="subcellular location">
    <subcellularLocation>
        <location evidence="6">Cytoplasm</location>
    </subcellularLocation>
</comment>
<evidence type="ECO:0000313" key="9">
    <source>
        <dbReference type="Proteomes" id="UP000289954"/>
    </source>
</evidence>